<feature type="region of interest" description="Disordered" evidence="1">
    <location>
        <begin position="32"/>
        <end position="81"/>
    </location>
</feature>
<name>A0A6A6YUJ9_9PEZI</name>
<evidence type="ECO:0000313" key="2">
    <source>
        <dbReference type="EMBL" id="KAF2812218.1"/>
    </source>
</evidence>
<feature type="region of interest" description="Disordered" evidence="1">
    <location>
        <begin position="153"/>
        <end position="203"/>
    </location>
</feature>
<evidence type="ECO:0000313" key="3">
    <source>
        <dbReference type="Proteomes" id="UP000504636"/>
    </source>
</evidence>
<dbReference type="GeneID" id="54466145"/>
<dbReference type="AlphaFoldDB" id="A0A6A6YUJ9"/>
<evidence type="ECO:0000256" key="1">
    <source>
        <dbReference type="SAM" id="MobiDB-lite"/>
    </source>
</evidence>
<dbReference type="Proteomes" id="UP000504636">
    <property type="component" value="Unplaced"/>
</dbReference>
<dbReference type="RefSeq" id="XP_033579182.1">
    <property type="nucleotide sequence ID" value="XM_033725252.1"/>
</dbReference>
<organism evidence="2">
    <name type="scientific">Mytilinidion resinicola</name>
    <dbReference type="NCBI Taxonomy" id="574789"/>
    <lineage>
        <taxon>Eukaryota</taxon>
        <taxon>Fungi</taxon>
        <taxon>Dikarya</taxon>
        <taxon>Ascomycota</taxon>
        <taxon>Pezizomycotina</taxon>
        <taxon>Dothideomycetes</taxon>
        <taxon>Pleosporomycetidae</taxon>
        <taxon>Mytilinidiales</taxon>
        <taxon>Mytilinidiaceae</taxon>
        <taxon>Mytilinidion</taxon>
    </lineage>
</organism>
<keyword evidence="3" id="KW-1185">Reference proteome</keyword>
<protein>
    <submittedName>
        <fullName evidence="2 4">Uncharacterized protein</fullName>
    </submittedName>
</protein>
<accession>A0A6A6YUJ9</accession>
<reference evidence="2 4" key="1">
    <citation type="journal article" date="2020" name="Stud. Mycol.">
        <title>101 Dothideomycetes genomes: a test case for predicting lifestyles and emergence of pathogens.</title>
        <authorList>
            <person name="Haridas S."/>
            <person name="Albert R."/>
            <person name="Binder M."/>
            <person name="Bloem J."/>
            <person name="Labutti K."/>
            <person name="Salamov A."/>
            <person name="Andreopoulos B."/>
            <person name="Baker S."/>
            <person name="Barry K."/>
            <person name="Bills G."/>
            <person name="Bluhm B."/>
            <person name="Cannon C."/>
            <person name="Castanera R."/>
            <person name="Culley D."/>
            <person name="Daum C."/>
            <person name="Ezra D."/>
            <person name="Gonzalez J."/>
            <person name="Henrissat B."/>
            <person name="Kuo A."/>
            <person name="Liang C."/>
            <person name="Lipzen A."/>
            <person name="Lutzoni F."/>
            <person name="Magnuson J."/>
            <person name="Mondo S."/>
            <person name="Nolan M."/>
            <person name="Ohm R."/>
            <person name="Pangilinan J."/>
            <person name="Park H.-J."/>
            <person name="Ramirez L."/>
            <person name="Alfaro M."/>
            <person name="Sun H."/>
            <person name="Tritt A."/>
            <person name="Yoshinaga Y."/>
            <person name="Zwiers L.-H."/>
            <person name="Turgeon B."/>
            <person name="Goodwin S."/>
            <person name="Spatafora J."/>
            <person name="Crous P."/>
            <person name="Grigoriev I."/>
        </authorList>
    </citation>
    <scope>NUCLEOTIDE SEQUENCE</scope>
    <source>
        <strain evidence="2 4">CBS 304.34</strain>
    </source>
</reference>
<gene>
    <name evidence="2 4" type="ORF">BDZ99DRAFT_518073</name>
</gene>
<sequence>MDFDDIADRMVAPIPSMITDVREEVGCETNKIQTQEVTGPANGFIDTDSAPKPHAMEVDPFDTSSTSIEPHAGPRPASSTEVMNGKEAALFSNLVATKTSAKKMGKSKALKAANNKIIDNRVTKQKPTTSGTNFQRVTRASAAAGIEVRHVEGIGVGNSAVTNEEPGEPVGDGAEAEEPFVTEANTVEPPLISQSPRSLLAST</sequence>
<evidence type="ECO:0000313" key="4">
    <source>
        <dbReference type="RefSeq" id="XP_033579182.1"/>
    </source>
</evidence>
<proteinExistence type="predicted"/>
<reference evidence="4" key="2">
    <citation type="submission" date="2020-04" db="EMBL/GenBank/DDBJ databases">
        <authorList>
            <consortium name="NCBI Genome Project"/>
        </authorList>
    </citation>
    <scope>NUCLEOTIDE SEQUENCE</scope>
    <source>
        <strain evidence="4">CBS 304.34</strain>
    </source>
</reference>
<dbReference type="EMBL" id="MU003697">
    <property type="protein sequence ID" value="KAF2812218.1"/>
    <property type="molecule type" value="Genomic_DNA"/>
</dbReference>
<reference evidence="4" key="3">
    <citation type="submission" date="2025-04" db="UniProtKB">
        <authorList>
            <consortium name="RefSeq"/>
        </authorList>
    </citation>
    <scope>IDENTIFICATION</scope>
    <source>
        <strain evidence="4">CBS 304.34</strain>
    </source>
</reference>
<feature type="compositionally biased region" description="Polar residues" evidence="1">
    <location>
        <begin position="192"/>
        <end position="203"/>
    </location>
</feature>